<dbReference type="PANTHER" id="PTHR24421:SF10">
    <property type="entry name" value="NITRATE_NITRITE SENSOR PROTEIN NARQ"/>
    <property type="match status" value="1"/>
</dbReference>
<dbReference type="InterPro" id="IPR003594">
    <property type="entry name" value="HATPase_dom"/>
</dbReference>
<accession>A0A7W3R6K0</accession>
<evidence type="ECO:0000313" key="14">
    <source>
        <dbReference type="Proteomes" id="UP000539313"/>
    </source>
</evidence>
<feature type="domain" description="Histidine kinase/HSP90-like ATPase" evidence="11">
    <location>
        <begin position="316"/>
        <end position="404"/>
    </location>
</feature>
<dbReference type="Pfam" id="PF02518">
    <property type="entry name" value="HATPase_c"/>
    <property type="match status" value="1"/>
</dbReference>
<evidence type="ECO:0000256" key="7">
    <source>
        <dbReference type="ARBA" id="ARBA00022840"/>
    </source>
</evidence>
<keyword evidence="14" id="KW-1185">Reference proteome</keyword>
<dbReference type="GO" id="GO:0016020">
    <property type="term" value="C:membrane"/>
    <property type="evidence" value="ECO:0007669"/>
    <property type="project" value="InterPro"/>
</dbReference>
<keyword evidence="3" id="KW-0597">Phosphoprotein</keyword>
<protein>
    <recommendedName>
        <fullName evidence="2">histidine kinase</fullName>
        <ecNumber evidence="2">2.7.13.3</ecNumber>
    </recommendedName>
</protein>
<dbReference type="InterPro" id="IPR011712">
    <property type="entry name" value="Sig_transdc_His_kin_sub3_dim/P"/>
</dbReference>
<evidence type="ECO:0000259" key="12">
    <source>
        <dbReference type="Pfam" id="PF07730"/>
    </source>
</evidence>
<dbReference type="Gene3D" id="1.20.5.1930">
    <property type="match status" value="1"/>
</dbReference>
<proteinExistence type="predicted"/>
<sequence>MRAVWDDLRPGAVGPLLPLSPRSGWLPHWLVGAAAVMLAGFSWHTLLMDYRLANGEAAVLGVTHALTLVMCLFRPMGGWWASLAIVVVTAVAAASVPPVAAGGPLWPGPSLAVYLCVLALAGLRVRPRVLAEMWLLTVVAGAALAAAFPQREAFPGRLEPMLLAGAVLVAAGALRGRGEALRRLAQQERINEQERSRRALLEERARIARELHDVVAHHMSVVAVQAEAAPYRVPDPPEELTRSFETIRASALEAMEELHRILGLLRDSAAEEEHGPQPTLDGLDELVGNVREAGLAVDVRTTGRPRAALPSAVGLSAYRIVQESLSNVLRHAPGADVSIGIAHHLDRLELTVANGPAAETAVLGKGSGHGLVGMRERAAMLGGELAAGPRPDGGYEVRATLPLPGEGA</sequence>
<evidence type="ECO:0000313" key="13">
    <source>
        <dbReference type="EMBL" id="MBA9001697.1"/>
    </source>
</evidence>
<dbReference type="GO" id="GO:0000155">
    <property type="term" value="F:phosphorelay sensor kinase activity"/>
    <property type="evidence" value="ECO:0007669"/>
    <property type="project" value="InterPro"/>
</dbReference>
<dbReference type="AlphaFoldDB" id="A0A7W3R6K0"/>
<comment type="catalytic activity">
    <reaction evidence="1">
        <text>ATP + protein L-histidine = ADP + protein N-phospho-L-histidine.</text>
        <dbReference type="EC" id="2.7.13.3"/>
    </reaction>
</comment>
<evidence type="ECO:0000256" key="9">
    <source>
        <dbReference type="SAM" id="Coils"/>
    </source>
</evidence>
<dbReference type="EMBL" id="JACJII010000001">
    <property type="protein sequence ID" value="MBA9001697.1"/>
    <property type="molecule type" value="Genomic_DNA"/>
</dbReference>
<keyword evidence="10" id="KW-0472">Membrane</keyword>
<evidence type="ECO:0000256" key="4">
    <source>
        <dbReference type="ARBA" id="ARBA00022679"/>
    </source>
</evidence>
<name>A0A7W3R6K0_9ACTN</name>
<feature type="transmembrane region" description="Helical" evidence="10">
    <location>
        <begin position="26"/>
        <end position="46"/>
    </location>
</feature>
<evidence type="ECO:0000259" key="11">
    <source>
        <dbReference type="Pfam" id="PF02518"/>
    </source>
</evidence>
<gene>
    <name evidence="13" type="ORF">HNR21_000579</name>
</gene>
<dbReference type="Gene3D" id="3.30.565.10">
    <property type="entry name" value="Histidine kinase-like ATPase, C-terminal domain"/>
    <property type="match status" value="1"/>
</dbReference>
<dbReference type="Proteomes" id="UP000539313">
    <property type="component" value="Unassembled WGS sequence"/>
</dbReference>
<keyword evidence="7" id="KW-0067">ATP-binding</keyword>
<evidence type="ECO:0000256" key="3">
    <source>
        <dbReference type="ARBA" id="ARBA00022553"/>
    </source>
</evidence>
<dbReference type="SUPFAM" id="SSF55874">
    <property type="entry name" value="ATPase domain of HSP90 chaperone/DNA topoisomerase II/histidine kinase"/>
    <property type="match status" value="1"/>
</dbReference>
<dbReference type="RefSeq" id="WP_220500020.1">
    <property type="nucleotide sequence ID" value="NZ_JACJII010000001.1"/>
</dbReference>
<keyword evidence="6 13" id="KW-0418">Kinase</keyword>
<evidence type="ECO:0000256" key="2">
    <source>
        <dbReference type="ARBA" id="ARBA00012438"/>
    </source>
</evidence>
<dbReference type="EC" id="2.7.13.3" evidence="2"/>
<feature type="transmembrane region" description="Helical" evidence="10">
    <location>
        <begin position="80"/>
        <end position="100"/>
    </location>
</feature>
<dbReference type="GO" id="GO:0046983">
    <property type="term" value="F:protein dimerization activity"/>
    <property type="evidence" value="ECO:0007669"/>
    <property type="project" value="InterPro"/>
</dbReference>
<keyword evidence="8" id="KW-0902">Two-component regulatory system</keyword>
<feature type="transmembrane region" description="Helical" evidence="10">
    <location>
        <begin position="130"/>
        <end position="148"/>
    </location>
</feature>
<dbReference type="InterPro" id="IPR050482">
    <property type="entry name" value="Sensor_HK_TwoCompSys"/>
</dbReference>
<feature type="domain" description="Signal transduction histidine kinase subgroup 3 dimerisation and phosphoacceptor" evidence="12">
    <location>
        <begin position="203"/>
        <end position="268"/>
    </location>
</feature>
<feature type="transmembrane region" description="Helical" evidence="10">
    <location>
        <begin position="106"/>
        <end position="123"/>
    </location>
</feature>
<dbReference type="CDD" id="cd16917">
    <property type="entry name" value="HATPase_UhpB-NarQ-NarX-like"/>
    <property type="match status" value="1"/>
</dbReference>
<keyword evidence="5" id="KW-0547">Nucleotide-binding</keyword>
<evidence type="ECO:0000256" key="10">
    <source>
        <dbReference type="SAM" id="Phobius"/>
    </source>
</evidence>
<keyword evidence="9" id="KW-0175">Coiled coil</keyword>
<evidence type="ECO:0000256" key="5">
    <source>
        <dbReference type="ARBA" id="ARBA00022741"/>
    </source>
</evidence>
<reference evidence="13 14" key="1">
    <citation type="submission" date="2020-08" db="EMBL/GenBank/DDBJ databases">
        <title>Sequencing the genomes of 1000 actinobacteria strains.</title>
        <authorList>
            <person name="Klenk H.-P."/>
        </authorList>
    </citation>
    <scope>NUCLEOTIDE SEQUENCE [LARGE SCALE GENOMIC DNA]</scope>
    <source>
        <strain evidence="13 14">DSM 45823</strain>
    </source>
</reference>
<evidence type="ECO:0000256" key="6">
    <source>
        <dbReference type="ARBA" id="ARBA00022777"/>
    </source>
</evidence>
<evidence type="ECO:0000256" key="8">
    <source>
        <dbReference type="ARBA" id="ARBA00023012"/>
    </source>
</evidence>
<dbReference type="Pfam" id="PF07730">
    <property type="entry name" value="HisKA_3"/>
    <property type="match status" value="1"/>
</dbReference>
<dbReference type="GO" id="GO:0005524">
    <property type="term" value="F:ATP binding"/>
    <property type="evidence" value="ECO:0007669"/>
    <property type="project" value="UniProtKB-KW"/>
</dbReference>
<keyword evidence="10" id="KW-0812">Transmembrane</keyword>
<keyword evidence="10" id="KW-1133">Transmembrane helix</keyword>
<dbReference type="PANTHER" id="PTHR24421">
    <property type="entry name" value="NITRATE/NITRITE SENSOR PROTEIN NARX-RELATED"/>
    <property type="match status" value="1"/>
</dbReference>
<keyword evidence="4" id="KW-0808">Transferase</keyword>
<organism evidence="13 14">
    <name type="scientific">Thermomonospora cellulosilytica</name>
    <dbReference type="NCBI Taxonomy" id="1411118"/>
    <lineage>
        <taxon>Bacteria</taxon>
        <taxon>Bacillati</taxon>
        <taxon>Actinomycetota</taxon>
        <taxon>Actinomycetes</taxon>
        <taxon>Streptosporangiales</taxon>
        <taxon>Thermomonosporaceae</taxon>
        <taxon>Thermomonospora</taxon>
    </lineage>
</organism>
<evidence type="ECO:0000256" key="1">
    <source>
        <dbReference type="ARBA" id="ARBA00000085"/>
    </source>
</evidence>
<comment type="caution">
    <text evidence="13">The sequence shown here is derived from an EMBL/GenBank/DDBJ whole genome shotgun (WGS) entry which is preliminary data.</text>
</comment>
<feature type="coiled-coil region" evidence="9">
    <location>
        <begin position="183"/>
        <end position="211"/>
    </location>
</feature>
<dbReference type="InterPro" id="IPR036890">
    <property type="entry name" value="HATPase_C_sf"/>
</dbReference>